<accession>A0A8S3J9M1</accession>
<evidence type="ECO:0000256" key="2">
    <source>
        <dbReference type="ARBA" id="ARBA00022692"/>
    </source>
</evidence>
<dbReference type="CDD" id="cd11304">
    <property type="entry name" value="Cadherin_repeat"/>
    <property type="match status" value="2"/>
</dbReference>
<sequence length="160" mass="18941">MTFYLYFLFIFSNVFCKNQEQPRIYIRVDEELPLSTILFTTNNTITYRLFDTGRNQNAFVRYDALNGHLLLARSLDREYLCSQHVCSCTQCQLTIELIEWQIPYRLLQLVINIDDINDHVPTFSSKNYQFNLMENVPIGYEISLEQANDADLNENSRINY</sequence>
<dbReference type="Proteomes" id="UP000681967">
    <property type="component" value="Unassembled WGS sequence"/>
</dbReference>
<dbReference type="GO" id="GO:0007156">
    <property type="term" value="P:homophilic cell adhesion via plasma membrane adhesion molecules"/>
    <property type="evidence" value="ECO:0007669"/>
    <property type="project" value="InterPro"/>
</dbReference>
<dbReference type="GO" id="GO:0005886">
    <property type="term" value="C:plasma membrane"/>
    <property type="evidence" value="ECO:0007669"/>
    <property type="project" value="InterPro"/>
</dbReference>
<dbReference type="SUPFAM" id="SSF49313">
    <property type="entry name" value="Cadherin-like"/>
    <property type="match status" value="2"/>
</dbReference>
<keyword evidence="4 8" id="KW-0106">Calcium</keyword>
<evidence type="ECO:0000259" key="10">
    <source>
        <dbReference type="PROSITE" id="PS50268"/>
    </source>
</evidence>
<evidence type="ECO:0000256" key="7">
    <source>
        <dbReference type="ARBA" id="ARBA00023180"/>
    </source>
</evidence>
<organism evidence="12 13">
    <name type="scientific">Rotaria magnacalcarata</name>
    <dbReference type="NCBI Taxonomy" id="392030"/>
    <lineage>
        <taxon>Eukaryota</taxon>
        <taxon>Metazoa</taxon>
        <taxon>Spiralia</taxon>
        <taxon>Gnathifera</taxon>
        <taxon>Rotifera</taxon>
        <taxon>Eurotatoria</taxon>
        <taxon>Bdelloidea</taxon>
        <taxon>Philodinida</taxon>
        <taxon>Philodinidae</taxon>
        <taxon>Rotaria</taxon>
    </lineage>
</organism>
<dbReference type="InterPro" id="IPR020894">
    <property type="entry name" value="Cadherin_CS"/>
</dbReference>
<dbReference type="Proteomes" id="UP000681720">
    <property type="component" value="Unassembled WGS sequence"/>
</dbReference>
<dbReference type="PANTHER" id="PTHR24028:SF328">
    <property type="entry name" value="CADHERIN-3"/>
    <property type="match status" value="1"/>
</dbReference>
<feature type="domain" description="Cadherin" evidence="10">
    <location>
        <begin position="28"/>
        <end position="123"/>
    </location>
</feature>
<evidence type="ECO:0000256" key="3">
    <source>
        <dbReference type="ARBA" id="ARBA00022737"/>
    </source>
</evidence>
<keyword evidence="5" id="KW-1133">Transmembrane helix</keyword>
<keyword evidence="7" id="KW-0325">Glycoprotein</keyword>
<proteinExistence type="predicted"/>
<dbReference type="PANTHER" id="PTHR24028">
    <property type="entry name" value="CADHERIN-87A"/>
    <property type="match status" value="1"/>
</dbReference>
<dbReference type="AlphaFoldDB" id="A0A8S3J9M1"/>
<dbReference type="InterPro" id="IPR002126">
    <property type="entry name" value="Cadherin-like_dom"/>
</dbReference>
<evidence type="ECO:0000256" key="9">
    <source>
        <dbReference type="SAM" id="SignalP"/>
    </source>
</evidence>
<feature type="non-terminal residue" evidence="12">
    <location>
        <position position="160"/>
    </location>
</feature>
<reference evidence="12" key="1">
    <citation type="submission" date="2021-02" db="EMBL/GenBank/DDBJ databases">
        <authorList>
            <person name="Nowell W R."/>
        </authorList>
    </citation>
    <scope>NUCLEOTIDE SEQUENCE</scope>
</reference>
<dbReference type="PROSITE" id="PS50268">
    <property type="entry name" value="CADHERIN_2"/>
    <property type="match status" value="1"/>
</dbReference>
<evidence type="ECO:0000256" key="5">
    <source>
        <dbReference type="ARBA" id="ARBA00022989"/>
    </source>
</evidence>
<dbReference type="EMBL" id="CAJOBJ010355765">
    <property type="protein sequence ID" value="CAF5213933.1"/>
    <property type="molecule type" value="Genomic_DNA"/>
</dbReference>
<dbReference type="PROSITE" id="PS00232">
    <property type="entry name" value="CADHERIN_1"/>
    <property type="match status" value="1"/>
</dbReference>
<keyword evidence="3" id="KW-0677">Repeat</keyword>
<dbReference type="PRINTS" id="PR00205">
    <property type="entry name" value="CADHERIN"/>
</dbReference>
<keyword evidence="2" id="KW-0812">Transmembrane</keyword>
<evidence type="ECO:0000256" key="4">
    <source>
        <dbReference type="ARBA" id="ARBA00022837"/>
    </source>
</evidence>
<dbReference type="GO" id="GO:0005509">
    <property type="term" value="F:calcium ion binding"/>
    <property type="evidence" value="ECO:0007669"/>
    <property type="project" value="UniProtKB-UniRule"/>
</dbReference>
<evidence type="ECO:0000256" key="1">
    <source>
        <dbReference type="ARBA" id="ARBA00004167"/>
    </source>
</evidence>
<comment type="caution">
    <text evidence="12">The sequence shown here is derived from an EMBL/GenBank/DDBJ whole genome shotgun (WGS) entry which is preliminary data.</text>
</comment>
<keyword evidence="6" id="KW-0472">Membrane</keyword>
<protein>
    <recommendedName>
        <fullName evidence="10">Cadherin domain-containing protein</fullName>
    </recommendedName>
</protein>
<comment type="subcellular location">
    <subcellularLocation>
        <location evidence="1">Membrane</location>
        <topology evidence="1">Single-pass membrane protein</topology>
    </subcellularLocation>
</comment>
<evidence type="ECO:0000313" key="13">
    <source>
        <dbReference type="Proteomes" id="UP000681720"/>
    </source>
</evidence>
<evidence type="ECO:0000256" key="8">
    <source>
        <dbReference type="PROSITE-ProRule" id="PRU00043"/>
    </source>
</evidence>
<gene>
    <name evidence="11" type="ORF">BYL167_LOCUS70379</name>
    <name evidence="12" type="ORF">GIL414_LOCUS80801</name>
</gene>
<feature type="chain" id="PRO_5035647545" description="Cadherin domain-containing protein" evidence="9">
    <location>
        <begin position="17"/>
        <end position="160"/>
    </location>
</feature>
<feature type="signal peptide" evidence="9">
    <location>
        <begin position="1"/>
        <end position="16"/>
    </location>
</feature>
<dbReference type="Gene3D" id="2.60.40.60">
    <property type="entry name" value="Cadherins"/>
    <property type="match status" value="2"/>
</dbReference>
<dbReference type="InterPro" id="IPR050174">
    <property type="entry name" value="Protocadherin/Cadherin-CA"/>
</dbReference>
<evidence type="ECO:0000313" key="12">
    <source>
        <dbReference type="EMBL" id="CAF5213933.1"/>
    </source>
</evidence>
<dbReference type="EMBL" id="CAJOBH010252623">
    <property type="protein sequence ID" value="CAF5142123.1"/>
    <property type="molecule type" value="Genomic_DNA"/>
</dbReference>
<evidence type="ECO:0000256" key="6">
    <source>
        <dbReference type="ARBA" id="ARBA00023136"/>
    </source>
</evidence>
<evidence type="ECO:0000313" key="11">
    <source>
        <dbReference type="EMBL" id="CAF5142123.1"/>
    </source>
</evidence>
<dbReference type="InterPro" id="IPR015919">
    <property type="entry name" value="Cadherin-like_sf"/>
</dbReference>
<keyword evidence="9" id="KW-0732">Signal</keyword>
<name>A0A8S3J9M1_9BILA</name>